<evidence type="ECO:0000256" key="1">
    <source>
        <dbReference type="SAM" id="MobiDB-lite"/>
    </source>
</evidence>
<evidence type="ECO:0000313" key="4">
    <source>
        <dbReference type="Proteomes" id="UP000308133"/>
    </source>
</evidence>
<dbReference type="Proteomes" id="UP000308133">
    <property type="component" value="Unassembled WGS sequence"/>
</dbReference>
<feature type="compositionally biased region" description="Polar residues" evidence="1">
    <location>
        <begin position="14"/>
        <end position="24"/>
    </location>
</feature>
<gene>
    <name evidence="3" type="ORF">C1H76_2697</name>
</gene>
<organism evidence="3 4">
    <name type="scientific">Elsinoe australis</name>
    <dbReference type="NCBI Taxonomy" id="40998"/>
    <lineage>
        <taxon>Eukaryota</taxon>
        <taxon>Fungi</taxon>
        <taxon>Dikarya</taxon>
        <taxon>Ascomycota</taxon>
        <taxon>Pezizomycotina</taxon>
        <taxon>Dothideomycetes</taxon>
        <taxon>Dothideomycetidae</taxon>
        <taxon>Myriangiales</taxon>
        <taxon>Elsinoaceae</taxon>
        <taxon>Elsinoe</taxon>
    </lineage>
</organism>
<feature type="transmembrane region" description="Helical" evidence="2">
    <location>
        <begin position="33"/>
        <end position="54"/>
    </location>
</feature>
<keyword evidence="2" id="KW-0472">Membrane</keyword>
<comment type="caution">
    <text evidence="3">The sequence shown here is derived from an EMBL/GenBank/DDBJ whole genome shotgun (WGS) entry which is preliminary data.</text>
</comment>
<evidence type="ECO:0000256" key="2">
    <source>
        <dbReference type="SAM" id="Phobius"/>
    </source>
</evidence>
<dbReference type="AlphaFoldDB" id="A0A4U7B639"/>
<reference evidence="3 4" key="1">
    <citation type="submission" date="2018-02" db="EMBL/GenBank/DDBJ databases">
        <title>Draft genome sequences of Elsinoe sp., causing black scab on jojoba.</title>
        <authorList>
            <person name="Stodart B."/>
            <person name="Jeffress S."/>
            <person name="Ash G."/>
            <person name="Arun Chinnappa K."/>
        </authorList>
    </citation>
    <scope>NUCLEOTIDE SEQUENCE [LARGE SCALE GENOMIC DNA]</scope>
    <source>
        <strain evidence="3 4">Hillstone_2</strain>
    </source>
</reference>
<keyword evidence="2" id="KW-1133">Transmembrane helix</keyword>
<keyword evidence="2" id="KW-0812">Transmembrane</keyword>
<dbReference type="EMBL" id="PTQR01000033">
    <property type="protein sequence ID" value="TKX25041.1"/>
    <property type="molecule type" value="Genomic_DNA"/>
</dbReference>
<name>A0A4U7B639_9PEZI</name>
<feature type="transmembrane region" description="Helical" evidence="2">
    <location>
        <begin position="74"/>
        <end position="98"/>
    </location>
</feature>
<feature type="region of interest" description="Disordered" evidence="1">
    <location>
        <begin position="1"/>
        <end position="26"/>
    </location>
</feature>
<evidence type="ECO:0000313" key="3">
    <source>
        <dbReference type="EMBL" id="TKX25041.1"/>
    </source>
</evidence>
<protein>
    <submittedName>
        <fullName evidence="3">Uncharacterized protein</fullName>
    </submittedName>
</protein>
<sequence>MLNKPLVATPVPEQVQQPRHANQTSRERRTIPALQLLVSYVAAWCVYATCQYAISWQLGYKHLVLPEREIIASLSAGECSVVTAVGTLTAMALAMVVASRSFRILVE</sequence>
<proteinExistence type="predicted"/>
<accession>A0A4U7B639</accession>